<evidence type="ECO:0000256" key="1">
    <source>
        <dbReference type="ARBA" id="ARBA00001947"/>
    </source>
</evidence>
<dbReference type="EMBL" id="JAEVLS010000003">
    <property type="protein sequence ID" value="MBM0106229.1"/>
    <property type="molecule type" value="Genomic_DNA"/>
</dbReference>
<dbReference type="InterPro" id="IPR013149">
    <property type="entry name" value="ADH-like_C"/>
</dbReference>
<sequence length="371" mass="39654">MPTWLINLLGSIYSKLPVAIRPPLKRLFMWGLIRIQGLSSGRRVQHGKHVEFLDFEIAHLEPYEFLSPAPNEVQVRVARTTVSPGTERAVLCGLPGARRPFPYVPGYSAAGEVVAVGKNVKGIAVGDQVAGRVHHSSDETVPAALLFRVPPGVAPESASFIELGIITLQGIRKAKISAGDRVAVVGQGLIGQLANRLVRAVGASSVIAVAPSRRRAKTALAGAGADEFISLEKGNQVLDDIQADVVIEAVGTPDAVTTAMQCARDGGKVVLLGSSRGLSRDVDIWSTTQQRNLTIIGAHISAIPERDASLTRWSYRQEGKLFLDLLHAGRLQVADLITWHAAPNECNAVFEVLAKGGADQVAISFNWQAAR</sequence>
<dbReference type="InterPro" id="IPR011032">
    <property type="entry name" value="GroES-like_sf"/>
</dbReference>
<evidence type="ECO:0000256" key="2">
    <source>
        <dbReference type="ARBA" id="ARBA00008072"/>
    </source>
</evidence>
<dbReference type="InterPro" id="IPR036291">
    <property type="entry name" value="NAD(P)-bd_dom_sf"/>
</dbReference>
<keyword evidence="8" id="KW-1185">Reference proteome</keyword>
<dbReference type="PANTHER" id="PTHR43350:SF19">
    <property type="entry name" value="D-GULOSIDE 3-DEHYDROGENASE"/>
    <property type="match status" value="1"/>
</dbReference>
<evidence type="ECO:0000313" key="8">
    <source>
        <dbReference type="Proteomes" id="UP000661077"/>
    </source>
</evidence>
<evidence type="ECO:0000256" key="3">
    <source>
        <dbReference type="ARBA" id="ARBA00022723"/>
    </source>
</evidence>
<dbReference type="SUPFAM" id="SSF50129">
    <property type="entry name" value="GroES-like"/>
    <property type="match status" value="1"/>
</dbReference>
<dbReference type="Gene3D" id="3.40.50.720">
    <property type="entry name" value="NAD(P)-binding Rossmann-like Domain"/>
    <property type="match status" value="1"/>
</dbReference>
<keyword evidence="5" id="KW-0560">Oxidoreductase</keyword>
<feature type="domain" description="Enoyl reductase (ER)" evidence="6">
    <location>
        <begin position="53"/>
        <end position="363"/>
    </location>
</feature>
<comment type="caution">
    <text evidence="7">The sequence shown here is derived from an EMBL/GenBank/DDBJ whole genome shotgun (WGS) entry which is preliminary data.</text>
</comment>
<protein>
    <submittedName>
        <fullName evidence="7">Zinc-binding alcohol dehydrogenase</fullName>
    </submittedName>
</protein>
<evidence type="ECO:0000256" key="5">
    <source>
        <dbReference type="ARBA" id="ARBA00023002"/>
    </source>
</evidence>
<dbReference type="InterPro" id="IPR020843">
    <property type="entry name" value="ER"/>
</dbReference>
<dbReference type="Proteomes" id="UP000661077">
    <property type="component" value="Unassembled WGS sequence"/>
</dbReference>
<dbReference type="PANTHER" id="PTHR43350">
    <property type="entry name" value="NAD-DEPENDENT ALCOHOL DEHYDROGENASE"/>
    <property type="match status" value="1"/>
</dbReference>
<dbReference type="CDD" id="cd08255">
    <property type="entry name" value="2-desacetyl-2-hydroxyethyl_bacteriochlorophyllide_like"/>
    <property type="match status" value="1"/>
</dbReference>
<proteinExistence type="inferred from homology"/>
<dbReference type="Pfam" id="PF00107">
    <property type="entry name" value="ADH_zinc_N"/>
    <property type="match status" value="1"/>
</dbReference>
<accession>A0ABS1WZ32</accession>
<dbReference type="Gene3D" id="3.90.180.10">
    <property type="entry name" value="Medium-chain alcohol dehydrogenases, catalytic domain"/>
    <property type="match status" value="2"/>
</dbReference>
<dbReference type="SUPFAM" id="SSF51735">
    <property type="entry name" value="NAD(P)-binding Rossmann-fold domains"/>
    <property type="match status" value="1"/>
</dbReference>
<reference evidence="7 8" key="1">
    <citation type="journal article" date="2021" name="Int. J. Syst. Evol. Microbiol.">
        <title>Steroidobacter gossypii sp. nov., isolated from soil of cotton cropping field.</title>
        <authorList>
            <person name="Huang R."/>
            <person name="Yang S."/>
            <person name="Zhen C."/>
            <person name="Liu W."/>
        </authorList>
    </citation>
    <scope>NUCLEOTIDE SEQUENCE [LARGE SCALE GENOMIC DNA]</scope>
    <source>
        <strain evidence="7 8">S1-65</strain>
    </source>
</reference>
<evidence type="ECO:0000313" key="7">
    <source>
        <dbReference type="EMBL" id="MBM0106229.1"/>
    </source>
</evidence>
<keyword evidence="4" id="KW-0862">Zinc</keyword>
<comment type="similarity">
    <text evidence="2">Belongs to the zinc-containing alcohol dehydrogenase family.</text>
</comment>
<gene>
    <name evidence="7" type="ORF">JM946_15965</name>
</gene>
<keyword evidence="3" id="KW-0479">Metal-binding</keyword>
<dbReference type="SMART" id="SM00829">
    <property type="entry name" value="PKS_ER"/>
    <property type="match status" value="1"/>
</dbReference>
<dbReference type="RefSeq" id="WP_203168340.1">
    <property type="nucleotide sequence ID" value="NZ_JAEVLS010000003.1"/>
</dbReference>
<evidence type="ECO:0000259" key="6">
    <source>
        <dbReference type="SMART" id="SM00829"/>
    </source>
</evidence>
<dbReference type="InterPro" id="IPR013154">
    <property type="entry name" value="ADH-like_N"/>
</dbReference>
<comment type="cofactor">
    <cofactor evidence="1">
        <name>Zn(2+)</name>
        <dbReference type="ChEBI" id="CHEBI:29105"/>
    </cofactor>
</comment>
<dbReference type="Pfam" id="PF08240">
    <property type="entry name" value="ADH_N"/>
    <property type="match status" value="1"/>
</dbReference>
<name>A0ABS1WZ32_9GAMM</name>
<organism evidence="7 8">
    <name type="scientific">Steroidobacter gossypii</name>
    <dbReference type="NCBI Taxonomy" id="2805490"/>
    <lineage>
        <taxon>Bacteria</taxon>
        <taxon>Pseudomonadati</taxon>
        <taxon>Pseudomonadota</taxon>
        <taxon>Gammaproteobacteria</taxon>
        <taxon>Steroidobacterales</taxon>
        <taxon>Steroidobacteraceae</taxon>
        <taxon>Steroidobacter</taxon>
    </lineage>
</organism>
<evidence type="ECO:0000256" key="4">
    <source>
        <dbReference type="ARBA" id="ARBA00022833"/>
    </source>
</evidence>